<keyword evidence="1" id="KW-0812">Transmembrane</keyword>
<sequence>MACNLCLVCFSVLLIFECIFHIFAGSYLSYLLYLDHKTIWPWEREKQPSDIRIKRSSSTDLSSEFPSNPDGSKAAETIVFIYLTFFFSVLILLVVVKEKSRLCKPLEEECSSTRDENDYCSVSETQEITFTALFTSSLSVLRYCRYLMLFFIWIGFLVNLINNEFKKQSLDQQIATEIYCCRPDPQYSGFLGLAYLRILTVILSSSLYGNRKPEEKIMETDTSLCHCLCSKKTRKVIYVSNDLLKLFWLGSALIMSTYYEIYGSGNTLSLENLDLNTLYSTCRSSLPLSLIIFQLENLCQSKENAMRACYKSINIMEKAFQKAVSVNPRIITLPSEGNSLQKIYLDNNDVLVSDLDEKLRADVMNKLKESGKNDMGCKIKLDVIVNNGKFSFENFFIVIFNQEGKTTLDRKLTNGLKSAVYDHYKEKKSNCSLEKKKIT</sequence>
<gene>
    <name evidence="2" type="ORF">TRIADDRAFT_53985</name>
</gene>
<keyword evidence="3" id="KW-1185">Reference proteome</keyword>
<keyword evidence="1" id="KW-1133">Transmembrane helix</keyword>
<dbReference type="GeneID" id="6750917"/>
<evidence type="ECO:0000256" key="1">
    <source>
        <dbReference type="SAM" id="Phobius"/>
    </source>
</evidence>
<organism evidence="2 3">
    <name type="scientific">Trichoplax adhaerens</name>
    <name type="common">Trichoplax reptans</name>
    <dbReference type="NCBI Taxonomy" id="10228"/>
    <lineage>
        <taxon>Eukaryota</taxon>
        <taxon>Metazoa</taxon>
        <taxon>Placozoa</taxon>
        <taxon>Uniplacotomia</taxon>
        <taxon>Trichoplacea</taxon>
        <taxon>Trichoplacidae</taxon>
        <taxon>Trichoplax</taxon>
    </lineage>
</organism>
<dbReference type="RefSeq" id="XP_002110214.1">
    <property type="nucleotide sequence ID" value="XM_002110178.1"/>
</dbReference>
<keyword evidence="1" id="KW-0472">Membrane</keyword>
<dbReference type="EMBL" id="DS985242">
    <property type="protein sequence ID" value="EDV28380.1"/>
    <property type="molecule type" value="Genomic_DNA"/>
</dbReference>
<feature type="transmembrane region" description="Helical" evidence="1">
    <location>
        <begin position="77"/>
        <end position="96"/>
    </location>
</feature>
<feature type="transmembrane region" description="Helical" evidence="1">
    <location>
        <begin position="187"/>
        <end position="208"/>
    </location>
</feature>
<dbReference type="Proteomes" id="UP000009022">
    <property type="component" value="Unassembled WGS sequence"/>
</dbReference>
<evidence type="ECO:0000313" key="3">
    <source>
        <dbReference type="Proteomes" id="UP000009022"/>
    </source>
</evidence>
<dbReference type="AlphaFoldDB" id="B3RML0"/>
<accession>B3RML0</accession>
<proteinExistence type="predicted"/>
<dbReference type="KEGG" id="tad:TRIADDRAFT_53985"/>
<dbReference type="HOGENOM" id="CLU_624592_0_0_1"/>
<dbReference type="PhylomeDB" id="B3RML0"/>
<dbReference type="CTD" id="6750917"/>
<evidence type="ECO:0000313" key="2">
    <source>
        <dbReference type="EMBL" id="EDV28380.1"/>
    </source>
</evidence>
<feature type="transmembrane region" description="Helical" evidence="1">
    <location>
        <begin position="143"/>
        <end position="161"/>
    </location>
</feature>
<name>B3RML0_TRIAD</name>
<protein>
    <submittedName>
        <fullName evidence="2">Uncharacterized protein</fullName>
    </submittedName>
</protein>
<reference evidence="2 3" key="1">
    <citation type="journal article" date="2008" name="Nature">
        <title>The Trichoplax genome and the nature of placozoans.</title>
        <authorList>
            <person name="Srivastava M."/>
            <person name="Begovic E."/>
            <person name="Chapman J."/>
            <person name="Putnam N.H."/>
            <person name="Hellsten U."/>
            <person name="Kawashima T."/>
            <person name="Kuo A."/>
            <person name="Mitros T."/>
            <person name="Salamov A."/>
            <person name="Carpenter M.L."/>
            <person name="Signorovitch A.Y."/>
            <person name="Moreno M.A."/>
            <person name="Kamm K."/>
            <person name="Grimwood J."/>
            <person name="Schmutz J."/>
            <person name="Shapiro H."/>
            <person name="Grigoriev I.V."/>
            <person name="Buss L.W."/>
            <person name="Schierwater B."/>
            <person name="Dellaporta S.L."/>
            <person name="Rokhsar D.S."/>
        </authorList>
    </citation>
    <scope>NUCLEOTIDE SEQUENCE [LARGE SCALE GENOMIC DNA]</scope>
    <source>
        <strain evidence="2 3">Grell-BS-1999</strain>
    </source>
</reference>
<dbReference type="InParanoid" id="B3RML0"/>